<keyword evidence="1" id="KW-0812">Transmembrane</keyword>
<feature type="transmembrane region" description="Helical" evidence="1">
    <location>
        <begin position="770"/>
        <end position="790"/>
    </location>
</feature>
<name>A0A0V1BBQ6_TRISP</name>
<reference evidence="2 3" key="1">
    <citation type="submission" date="2015-01" db="EMBL/GenBank/DDBJ databases">
        <title>Evolution of Trichinella species and genotypes.</title>
        <authorList>
            <person name="Korhonen P.K."/>
            <person name="Edoardo P."/>
            <person name="Giuseppe L.R."/>
            <person name="Gasser R.B."/>
        </authorList>
    </citation>
    <scope>NUCLEOTIDE SEQUENCE [LARGE SCALE GENOMIC DNA]</scope>
    <source>
        <strain evidence="2">ISS3</strain>
    </source>
</reference>
<proteinExistence type="predicted"/>
<dbReference type="AlphaFoldDB" id="A0A0V1BBQ6"/>
<evidence type="ECO:0000313" key="2">
    <source>
        <dbReference type="EMBL" id="KRY34505.1"/>
    </source>
</evidence>
<accession>A0A0V1BBQ6</accession>
<dbReference type="EMBL" id="JYDH01000066">
    <property type="protein sequence ID" value="KRY34505.1"/>
    <property type="molecule type" value="Genomic_DNA"/>
</dbReference>
<organism evidence="2 3">
    <name type="scientific">Trichinella spiralis</name>
    <name type="common">Trichina worm</name>
    <dbReference type="NCBI Taxonomy" id="6334"/>
    <lineage>
        <taxon>Eukaryota</taxon>
        <taxon>Metazoa</taxon>
        <taxon>Ecdysozoa</taxon>
        <taxon>Nematoda</taxon>
        <taxon>Enoplea</taxon>
        <taxon>Dorylaimia</taxon>
        <taxon>Trichinellida</taxon>
        <taxon>Trichinellidae</taxon>
        <taxon>Trichinella</taxon>
    </lineage>
</organism>
<keyword evidence="3" id="KW-1185">Reference proteome</keyword>
<dbReference type="OrthoDB" id="5917634at2759"/>
<comment type="caution">
    <text evidence="2">The sequence shown here is derived from an EMBL/GenBank/DDBJ whole genome shotgun (WGS) entry which is preliminary data.</text>
</comment>
<sequence>MLPCMLWGGITNGCVYKHCYEKTNNLLVMEFKIFYIMIALLSNTHGWDKSEKASKKLESTLFRVVQYCSMAQCRSETVNRKQCYSNNGNYDPSSNCAAQENEWKECVAFCYDEKLINLEEASTSSVDYKIDLLDLILKKFSSLAICDETQCRSEAIKYKKCSAAYQFCSDVQRIIEDYEKCSHRCIFNNELATNSQQLLENYLKFNIEQKTSMVTVIVDVVHRVSKIRLHARKLTTNLACRRQSSFLCLSFCTFCTASWLASQPNYKRRENHRLIFATPFQCQHNSTPKLLHTIISMDLVLYLCFESKLMLLLLLLLFIVSLNFGAFCEFQSIKNSVFRLCNSSQDNAFISCPSKYATEVLPQLRSLPWLNTFEIEDSETELKLPWKKFARLSSLKILDLRAAKLDCSCQNMWLAFWEKILEPITPIESLSIEMDVLLWFLADVNRVCDLDCPKTVRDIYELPNQINLPKDAFNHCLTEGDPATESAIYENFKTRCGFGSLQLNVKQVIFGYNKTDDVVVCKATNSNLISVTSKECPTFKMTSFLEEPAKPDTFTCMGDDTAVLSVNNVRPNSSGWIICFGNGYLPQAAAIPLLVITPPVYLRFEMDRVNQQELFIRFQLHSYPNVDLHLFIWETDLKNWRELSLTEEYTSTNGRRGALWFSRTLRSLASTTTEGEIQFTKMDTVCRTDLYNFTACNAVGCISKVFEIKPDENNVLCAANADSPTYQTPKSVKFNILRIHAVPTKHDDANYLNYADGQTDQSMQYSPMQVIIPFFILSAGLMLTVLCIIINRWRVLRQANSTLKKRQPIDGQENAPERTAVLSDAAENDIAL</sequence>
<keyword evidence="1" id="KW-0472">Membrane</keyword>
<dbReference type="InParanoid" id="A0A0V1BBQ6"/>
<protein>
    <submittedName>
        <fullName evidence="2">Uncharacterized protein</fullName>
    </submittedName>
</protein>
<evidence type="ECO:0000313" key="3">
    <source>
        <dbReference type="Proteomes" id="UP000054776"/>
    </source>
</evidence>
<keyword evidence="1" id="KW-1133">Transmembrane helix</keyword>
<gene>
    <name evidence="2" type="ORF">T01_12550</name>
</gene>
<dbReference type="Proteomes" id="UP000054776">
    <property type="component" value="Unassembled WGS sequence"/>
</dbReference>
<evidence type="ECO:0000256" key="1">
    <source>
        <dbReference type="SAM" id="Phobius"/>
    </source>
</evidence>